<accession>A0A3A0W381</accession>
<dbReference type="Pfam" id="PF13377">
    <property type="entry name" value="Peripla_BP_3"/>
    <property type="match status" value="1"/>
</dbReference>
<name>A0A3A0W381_STAGA</name>
<evidence type="ECO:0000256" key="1">
    <source>
        <dbReference type="ARBA" id="ARBA00023015"/>
    </source>
</evidence>
<organism evidence="5 6">
    <name type="scientific">Staphylococcus gallinarum</name>
    <dbReference type="NCBI Taxonomy" id="1293"/>
    <lineage>
        <taxon>Bacteria</taxon>
        <taxon>Bacillati</taxon>
        <taxon>Bacillota</taxon>
        <taxon>Bacilli</taxon>
        <taxon>Bacillales</taxon>
        <taxon>Staphylococcaceae</taxon>
        <taxon>Staphylococcus</taxon>
    </lineage>
</organism>
<comment type="caution">
    <text evidence="5">The sequence shown here is derived from an EMBL/GenBank/DDBJ whole genome shotgun (WGS) entry which is preliminary data.</text>
</comment>
<dbReference type="PROSITE" id="PS50932">
    <property type="entry name" value="HTH_LACI_2"/>
    <property type="match status" value="1"/>
</dbReference>
<evidence type="ECO:0000313" key="6">
    <source>
        <dbReference type="Proteomes" id="UP000265541"/>
    </source>
</evidence>
<dbReference type="SUPFAM" id="SSF47413">
    <property type="entry name" value="lambda repressor-like DNA-binding domains"/>
    <property type="match status" value="1"/>
</dbReference>
<dbReference type="InterPro" id="IPR000843">
    <property type="entry name" value="HTH_LacI"/>
</dbReference>
<dbReference type="SMART" id="SM00354">
    <property type="entry name" value="HTH_LACI"/>
    <property type="match status" value="1"/>
</dbReference>
<dbReference type="CDD" id="cd01392">
    <property type="entry name" value="HTH_LacI"/>
    <property type="match status" value="1"/>
</dbReference>
<keyword evidence="3" id="KW-0804">Transcription</keyword>
<dbReference type="OrthoDB" id="43195at2"/>
<gene>
    <name evidence="5" type="ORF">BUZ14_09485</name>
</gene>
<dbReference type="Proteomes" id="UP000265541">
    <property type="component" value="Unassembled WGS sequence"/>
</dbReference>
<dbReference type="EMBL" id="QYJN01000004">
    <property type="protein sequence ID" value="RIP34269.1"/>
    <property type="molecule type" value="Genomic_DNA"/>
</dbReference>
<sequence>MSTIKDVAALANVSPSTVSRVIKKNPRISKETTQKVLDCMKQLNYVPNQAARSLVTKRSKTIGIIQKSGGNSIKQNPFLLDVLTGIHRYSESHAYLTIVTTSTSDQELMIEVQRLIQSQYIEVFILLYSKENDEIEQLLIDNQSPYVIVGKPLSKNTTLFVDNDNIVAATDLTNYLINKGHENILLLTEQSDYEVYRDRIKGYRQAMSQHQLTPQITTLALDRTNIKANLLELIRGREISAIITTDTMLNMMVISVLYELNIRIPEDIKTATFNDSFLNAFASPPQTAVDVFPEQLGRTAVRLLTNKLEQNDLYHCQNIISTRIVERDSTI</sequence>
<dbReference type="InterPro" id="IPR046335">
    <property type="entry name" value="LacI/GalR-like_sensor"/>
</dbReference>
<dbReference type="Gene3D" id="1.10.260.40">
    <property type="entry name" value="lambda repressor-like DNA-binding domains"/>
    <property type="match status" value="1"/>
</dbReference>
<dbReference type="GO" id="GO:0000976">
    <property type="term" value="F:transcription cis-regulatory region binding"/>
    <property type="evidence" value="ECO:0007669"/>
    <property type="project" value="TreeGrafter"/>
</dbReference>
<feature type="domain" description="HTH lacI-type" evidence="4">
    <location>
        <begin position="2"/>
        <end position="56"/>
    </location>
</feature>
<dbReference type="AlphaFoldDB" id="A0A3A0W381"/>
<dbReference type="PROSITE" id="PS00356">
    <property type="entry name" value="HTH_LACI_1"/>
    <property type="match status" value="1"/>
</dbReference>
<proteinExistence type="predicted"/>
<reference evidence="5 6" key="1">
    <citation type="journal article" date="2016" name="Front. Microbiol.">
        <title>Comprehensive Phylogenetic Analysis of Bovine Non-aureus Staphylococci Species Based on Whole-Genome Sequencing.</title>
        <authorList>
            <person name="Naushad S."/>
            <person name="Barkema H.W."/>
            <person name="Luby C."/>
            <person name="Condas L.A."/>
            <person name="Nobrega D.B."/>
            <person name="Carson D.A."/>
            <person name="De Buck J."/>
        </authorList>
    </citation>
    <scope>NUCLEOTIDE SEQUENCE [LARGE SCALE GENOMIC DNA]</scope>
    <source>
        <strain evidence="5 6">SNUC 4781</strain>
    </source>
</reference>
<dbReference type="RefSeq" id="WP_119485662.1">
    <property type="nucleotide sequence ID" value="NZ_QYJN01000004.1"/>
</dbReference>
<dbReference type="InterPro" id="IPR028082">
    <property type="entry name" value="Peripla_BP_I"/>
</dbReference>
<evidence type="ECO:0000259" key="4">
    <source>
        <dbReference type="PROSITE" id="PS50932"/>
    </source>
</evidence>
<dbReference type="Gene3D" id="3.40.50.2300">
    <property type="match status" value="2"/>
</dbReference>
<dbReference type="CDD" id="cd06294">
    <property type="entry name" value="PBP1_MalR-like"/>
    <property type="match status" value="1"/>
</dbReference>
<evidence type="ECO:0000313" key="5">
    <source>
        <dbReference type="EMBL" id="RIP34269.1"/>
    </source>
</evidence>
<protein>
    <submittedName>
        <fullName evidence="5">LacI family DNA-binding transcriptional regulator</fullName>
    </submittedName>
</protein>
<dbReference type="InterPro" id="IPR010982">
    <property type="entry name" value="Lambda_DNA-bd_dom_sf"/>
</dbReference>
<dbReference type="PANTHER" id="PTHR30146">
    <property type="entry name" value="LACI-RELATED TRANSCRIPTIONAL REPRESSOR"/>
    <property type="match status" value="1"/>
</dbReference>
<dbReference type="Pfam" id="PF00356">
    <property type="entry name" value="LacI"/>
    <property type="match status" value="1"/>
</dbReference>
<keyword evidence="2 5" id="KW-0238">DNA-binding</keyword>
<evidence type="ECO:0000256" key="3">
    <source>
        <dbReference type="ARBA" id="ARBA00023163"/>
    </source>
</evidence>
<evidence type="ECO:0000256" key="2">
    <source>
        <dbReference type="ARBA" id="ARBA00023125"/>
    </source>
</evidence>
<dbReference type="GO" id="GO:0003700">
    <property type="term" value="F:DNA-binding transcription factor activity"/>
    <property type="evidence" value="ECO:0007669"/>
    <property type="project" value="TreeGrafter"/>
</dbReference>
<dbReference type="PANTHER" id="PTHR30146:SF109">
    <property type="entry name" value="HTH-TYPE TRANSCRIPTIONAL REGULATOR GALS"/>
    <property type="match status" value="1"/>
</dbReference>
<keyword evidence="1" id="KW-0805">Transcription regulation</keyword>
<dbReference type="SUPFAM" id="SSF53822">
    <property type="entry name" value="Periplasmic binding protein-like I"/>
    <property type="match status" value="1"/>
</dbReference>